<dbReference type="InParanoid" id="E4X795"/>
<proteinExistence type="predicted"/>
<name>E4X795_OIKDI</name>
<reference evidence="1" key="1">
    <citation type="journal article" date="2010" name="Science">
        <title>Plasticity of animal genome architecture unmasked by rapid evolution of a pelagic tunicate.</title>
        <authorList>
            <person name="Denoeud F."/>
            <person name="Henriet S."/>
            <person name="Mungpakdee S."/>
            <person name="Aury J.M."/>
            <person name="Da Silva C."/>
            <person name="Brinkmann H."/>
            <person name="Mikhaleva J."/>
            <person name="Olsen L.C."/>
            <person name="Jubin C."/>
            <person name="Canestro C."/>
            <person name="Bouquet J.M."/>
            <person name="Danks G."/>
            <person name="Poulain J."/>
            <person name="Campsteijn C."/>
            <person name="Adamski M."/>
            <person name="Cross I."/>
            <person name="Yadetie F."/>
            <person name="Muffato M."/>
            <person name="Louis A."/>
            <person name="Butcher S."/>
            <person name="Tsagkogeorga G."/>
            <person name="Konrad A."/>
            <person name="Singh S."/>
            <person name="Jensen M.F."/>
            <person name="Cong E.H."/>
            <person name="Eikeseth-Otteraa H."/>
            <person name="Noel B."/>
            <person name="Anthouard V."/>
            <person name="Porcel B.M."/>
            <person name="Kachouri-Lafond R."/>
            <person name="Nishino A."/>
            <person name="Ugolini M."/>
            <person name="Chourrout P."/>
            <person name="Nishida H."/>
            <person name="Aasland R."/>
            <person name="Huzurbazar S."/>
            <person name="Westhof E."/>
            <person name="Delsuc F."/>
            <person name="Lehrach H."/>
            <person name="Reinhardt R."/>
            <person name="Weissenbach J."/>
            <person name="Roy S.W."/>
            <person name="Artiguenave F."/>
            <person name="Postlethwait J.H."/>
            <person name="Manak J.R."/>
            <person name="Thompson E.M."/>
            <person name="Jaillon O."/>
            <person name="Du Pasquier L."/>
            <person name="Boudinot P."/>
            <person name="Liberles D.A."/>
            <person name="Volff J.N."/>
            <person name="Philippe H."/>
            <person name="Lenhard B."/>
            <person name="Roest Crollius H."/>
            <person name="Wincker P."/>
            <person name="Chourrout D."/>
        </authorList>
    </citation>
    <scope>NUCLEOTIDE SEQUENCE [LARGE SCALE GENOMIC DNA]</scope>
</reference>
<evidence type="ECO:0000313" key="1">
    <source>
        <dbReference type="EMBL" id="CBY07803.1"/>
    </source>
</evidence>
<organism evidence="1">
    <name type="scientific">Oikopleura dioica</name>
    <name type="common">Tunicate</name>
    <dbReference type="NCBI Taxonomy" id="34765"/>
    <lineage>
        <taxon>Eukaryota</taxon>
        <taxon>Metazoa</taxon>
        <taxon>Chordata</taxon>
        <taxon>Tunicata</taxon>
        <taxon>Appendicularia</taxon>
        <taxon>Copelata</taxon>
        <taxon>Oikopleuridae</taxon>
        <taxon>Oikopleura</taxon>
    </lineage>
</organism>
<dbReference type="OrthoDB" id="10332039at2759"/>
<dbReference type="EMBL" id="FN653027">
    <property type="protein sequence ID" value="CBY07803.1"/>
    <property type="molecule type" value="Genomic_DNA"/>
</dbReference>
<dbReference type="AlphaFoldDB" id="E4X795"/>
<sequence length="309" mass="34050">MPKQRPKRKAAEIATQQIYNQRLYNGAQRHCMRRVDEEVRRLNQVASMSYAQMTPVGQGIPAHIHPSLQHLYPGSAVSYPSSGYSTHIPLTSLPYSPMGPINAGPFNPSPMIVQMTPESPQKASHIKKLSKQEFEEQVARRLENKIEHVLGKIDPGIEILQREMLVKDRLRQAVAKRQARMPPVSLGSSPSRSSASIFYTPSPSPTPTSRLALTPNGSSSAFTPVIRNESLTSKFLESAQTEMASLQLTPNMTPIQTAYSNILLGGSSSIPTYAYSTTGVQLPATVSSQPYFHLPAHHQIFYTGSVPPY</sequence>
<dbReference type="Proteomes" id="UP000001307">
    <property type="component" value="Unassembled WGS sequence"/>
</dbReference>
<keyword evidence="2" id="KW-1185">Reference proteome</keyword>
<evidence type="ECO:0000313" key="2">
    <source>
        <dbReference type="Proteomes" id="UP000001307"/>
    </source>
</evidence>
<accession>E4X795</accession>
<gene>
    <name evidence="1" type="ORF">GSOID_T00003155001</name>
</gene>
<protein>
    <submittedName>
        <fullName evidence="1">Uncharacterized protein</fullName>
    </submittedName>
</protein>